<dbReference type="Proteomes" id="UP000708208">
    <property type="component" value="Unassembled WGS sequence"/>
</dbReference>
<keyword evidence="2" id="KW-0812">Transmembrane</keyword>
<feature type="chain" id="PRO_5035214380" description="Glycine-rich protein" evidence="3">
    <location>
        <begin position="23"/>
        <end position="245"/>
    </location>
</feature>
<feature type="transmembrane region" description="Helical" evidence="2">
    <location>
        <begin position="161"/>
        <end position="180"/>
    </location>
</feature>
<evidence type="ECO:0000256" key="1">
    <source>
        <dbReference type="SAM" id="MobiDB-lite"/>
    </source>
</evidence>
<keyword evidence="2" id="KW-1133">Transmembrane helix</keyword>
<name>A0A8J2L1K2_9HEXA</name>
<accession>A0A8J2L1K2</accession>
<evidence type="ECO:0000313" key="5">
    <source>
        <dbReference type="Proteomes" id="UP000708208"/>
    </source>
</evidence>
<gene>
    <name evidence="4" type="ORF">AFUS01_LOCUS33695</name>
</gene>
<sequence>MLGTKPFLAVLVLTALVSTSLSDTQRQEGTGFLSRLIAKGKGILSLSASALTRSKTASSRSFTLKNGTKVIATSVGVGRGGGGGGSWGWPEESSGWGGGSSGGWGNGGGGNSGGGGWGGGGGGGGGWGGMGGGGGWGGMGGGGGWSYSHTTKGKGYDMNSMIGGLALLGLAGLGAFALANRPAQSTTIMMMNMTGRRRRSADDFEDDEMLEGESLEEFLTRVGKYFNMNWAEENKTKNAEPFKLY</sequence>
<comment type="caution">
    <text evidence="4">The sequence shown here is derived from an EMBL/GenBank/DDBJ whole genome shotgun (WGS) entry which is preliminary data.</text>
</comment>
<reference evidence="4" key="1">
    <citation type="submission" date="2021-06" db="EMBL/GenBank/DDBJ databases">
        <authorList>
            <person name="Hodson N. C."/>
            <person name="Mongue J. A."/>
            <person name="Jaron S. K."/>
        </authorList>
    </citation>
    <scope>NUCLEOTIDE SEQUENCE</scope>
</reference>
<evidence type="ECO:0000256" key="3">
    <source>
        <dbReference type="SAM" id="SignalP"/>
    </source>
</evidence>
<proteinExistence type="predicted"/>
<feature type="compositionally biased region" description="Gly residues" evidence="1">
    <location>
        <begin position="95"/>
        <end position="127"/>
    </location>
</feature>
<protein>
    <recommendedName>
        <fullName evidence="6">Glycine-rich protein</fullName>
    </recommendedName>
</protein>
<dbReference type="AlphaFoldDB" id="A0A8J2L1K2"/>
<evidence type="ECO:0008006" key="6">
    <source>
        <dbReference type="Google" id="ProtNLM"/>
    </source>
</evidence>
<keyword evidence="5" id="KW-1185">Reference proteome</keyword>
<evidence type="ECO:0000313" key="4">
    <source>
        <dbReference type="EMBL" id="CAG7823480.1"/>
    </source>
</evidence>
<feature type="region of interest" description="Disordered" evidence="1">
    <location>
        <begin position="79"/>
        <end position="127"/>
    </location>
</feature>
<keyword evidence="2" id="KW-0472">Membrane</keyword>
<keyword evidence="3" id="KW-0732">Signal</keyword>
<feature type="signal peptide" evidence="3">
    <location>
        <begin position="1"/>
        <end position="22"/>
    </location>
</feature>
<organism evidence="4 5">
    <name type="scientific">Allacma fusca</name>
    <dbReference type="NCBI Taxonomy" id="39272"/>
    <lineage>
        <taxon>Eukaryota</taxon>
        <taxon>Metazoa</taxon>
        <taxon>Ecdysozoa</taxon>
        <taxon>Arthropoda</taxon>
        <taxon>Hexapoda</taxon>
        <taxon>Collembola</taxon>
        <taxon>Symphypleona</taxon>
        <taxon>Sminthuridae</taxon>
        <taxon>Allacma</taxon>
    </lineage>
</organism>
<evidence type="ECO:0000256" key="2">
    <source>
        <dbReference type="SAM" id="Phobius"/>
    </source>
</evidence>
<dbReference type="EMBL" id="CAJVCH010529644">
    <property type="protein sequence ID" value="CAG7823480.1"/>
    <property type="molecule type" value="Genomic_DNA"/>
</dbReference>